<name>A0A367M4Z3_PSEAI</name>
<reference evidence="2 3" key="1">
    <citation type="submission" date="2018-07" db="EMBL/GenBank/DDBJ databases">
        <title>Mechanisms of high-level aminoglycoside resistance among Gram-negative pathogens in Brazil.</title>
        <authorList>
            <person name="Ballaben A.S."/>
            <person name="Darini A.L.C."/>
            <person name="Doi Y."/>
        </authorList>
    </citation>
    <scope>NUCLEOTIDE SEQUENCE [LARGE SCALE GENOMIC DNA]</scope>
    <source>
        <strain evidence="2 3">B2-305</strain>
    </source>
</reference>
<dbReference type="Proteomes" id="UP000253594">
    <property type="component" value="Unassembled WGS sequence"/>
</dbReference>
<evidence type="ECO:0000313" key="3">
    <source>
        <dbReference type="Proteomes" id="UP000253594"/>
    </source>
</evidence>
<feature type="non-terminal residue" evidence="2">
    <location>
        <position position="39"/>
    </location>
</feature>
<dbReference type="SUPFAM" id="SSF46626">
    <property type="entry name" value="Cytochrome c"/>
    <property type="match status" value="1"/>
</dbReference>
<accession>A0A367M4Z3</accession>
<proteinExistence type="predicted"/>
<dbReference type="GO" id="GO:0020037">
    <property type="term" value="F:heme binding"/>
    <property type="evidence" value="ECO:0007669"/>
    <property type="project" value="InterPro"/>
</dbReference>
<keyword evidence="1" id="KW-0732">Signal</keyword>
<gene>
    <name evidence="2" type="ORF">DT376_23650</name>
</gene>
<dbReference type="EMBL" id="QORE01000945">
    <property type="protein sequence ID" value="RCI72460.1"/>
    <property type="molecule type" value="Genomic_DNA"/>
</dbReference>
<protein>
    <submittedName>
        <fullName evidence="2">Cytochrome c</fullName>
    </submittedName>
</protein>
<dbReference type="AlphaFoldDB" id="A0A367M4Z3"/>
<sequence length="39" mass="3988">MRLIGLALGLLLGALAQAGEAPGEALYRQHCQACHGAGR</sequence>
<organism evidence="2 3">
    <name type="scientific">Pseudomonas aeruginosa</name>
    <dbReference type="NCBI Taxonomy" id="287"/>
    <lineage>
        <taxon>Bacteria</taxon>
        <taxon>Pseudomonadati</taxon>
        <taxon>Pseudomonadota</taxon>
        <taxon>Gammaproteobacteria</taxon>
        <taxon>Pseudomonadales</taxon>
        <taxon>Pseudomonadaceae</taxon>
        <taxon>Pseudomonas</taxon>
    </lineage>
</organism>
<dbReference type="InterPro" id="IPR036909">
    <property type="entry name" value="Cyt_c-like_dom_sf"/>
</dbReference>
<evidence type="ECO:0000313" key="2">
    <source>
        <dbReference type="EMBL" id="RCI72460.1"/>
    </source>
</evidence>
<feature type="chain" id="PRO_5016711049" evidence="1">
    <location>
        <begin position="19"/>
        <end position="39"/>
    </location>
</feature>
<dbReference type="GO" id="GO:0009055">
    <property type="term" value="F:electron transfer activity"/>
    <property type="evidence" value="ECO:0007669"/>
    <property type="project" value="InterPro"/>
</dbReference>
<feature type="signal peptide" evidence="1">
    <location>
        <begin position="1"/>
        <end position="18"/>
    </location>
</feature>
<evidence type="ECO:0000256" key="1">
    <source>
        <dbReference type="SAM" id="SignalP"/>
    </source>
</evidence>
<comment type="caution">
    <text evidence="2">The sequence shown here is derived from an EMBL/GenBank/DDBJ whole genome shotgun (WGS) entry which is preliminary data.</text>
</comment>